<dbReference type="EMBL" id="JACXSS010000001">
    <property type="protein sequence ID" value="MBD9356355.1"/>
    <property type="molecule type" value="Genomic_DNA"/>
</dbReference>
<feature type="transmembrane region" description="Helical" evidence="8">
    <location>
        <begin position="336"/>
        <end position="356"/>
    </location>
</feature>
<evidence type="ECO:0000256" key="4">
    <source>
        <dbReference type="ARBA" id="ARBA00022692"/>
    </source>
</evidence>
<gene>
    <name evidence="10" type="ORF">IE877_10710</name>
</gene>
<protein>
    <submittedName>
        <fullName evidence="10">Cation:proton antiporter</fullName>
    </submittedName>
</protein>
<keyword evidence="4 8" id="KW-0812">Transmembrane</keyword>
<dbReference type="PANTHER" id="PTHR32468:SF0">
    <property type="entry name" value="K(+)_H(+) ANTIPORTER 1"/>
    <property type="match status" value="1"/>
</dbReference>
<feature type="transmembrane region" description="Helical" evidence="8">
    <location>
        <begin position="72"/>
        <end position="90"/>
    </location>
</feature>
<feature type="transmembrane region" description="Helical" evidence="8">
    <location>
        <begin position="226"/>
        <end position="241"/>
    </location>
</feature>
<feature type="transmembrane region" description="Helical" evidence="8">
    <location>
        <begin position="102"/>
        <end position="124"/>
    </location>
</feature>
<accession>A0ABR9D038</accession>
<dbReference type="RefSeq" id="WP_192374714.1">
    <property type="nucleotide sequence ID" value="NZ_CAJHIV010000001.1"/>
</dbReference>
<name>A0ABR9D038_9GAMM</name>
<organism evidence="10 11">
    <name type="scientific">Methylomonas albis</name>
    <dbReference type="NCBI Taxonomy" id="1854563"/>
    <lineage>
        <taxon>Bacteria</taxon>
        <taxon>Pseudomonadati</taxon>
        <taxon>Pseudomonadota</taxon>
        <taxon>Gammaproteobacteria</taxon>
        <taxon>Methylococcales</taxon>
        <taxon>Methylococcaceae</taxon>
        <taxon>Methylomonas</taxon>
    </lineage>
</organism>
<comment type="caution">
    <text evidence="10">The sequence shown here is derived from an EMBL/GenBank/DDBJ whole genome shotgun (WGS) entry which is preliminary data.</text>
</comment>
<evidence type="ECO:0000256" key="3">
    <source>
        <dbReference type="ARBA" id="ARBA00022449"/>
    </source>
</evidence>
<evidence type="ECO:0000256" key="5">
    <source>
        <dbReference type="ARBA" id="ARBA00022989"/>
    </source>
</evidence>
<feature type="transmembrane region" description="Helical" evidence="8">
    <location>
        <begin position="29"/>
        <end position="52"/>
    </location>
</feature>
<proteinExistence type="predicted"/>
<evidence type="ECO:0000313" key="11">
    <source>
        <dbReference type="Proteomes" id="UP000652176"/>
    </source>
</evidence>
<keyword evidence="5 8" id="KW-1133">Transmembrane helix</keyword>
<evidence type="ECO:0000256" key="8">
    <source>
        <dbReference type="SAM" id="Phobius"/>
    </source>
</evidence>
<keyword evidence="2" id="KW-0813">Transport</keyword>
<keyword evidence="11" id="KW-1185">Reference proteome</keyword>
<evidence type="ECO:0000256" key="2">
    <source>
        <dbReference type="ARBA" id="ARBA00022448"/>
    </source>
</evidence>
<dbReference type="PANTHER" id="PTHR32468">
    <property type="entry name" value="CATION/H + ANTIPORTER"/>
    <property type="match status" value="1"/>
</dbReference>
<keyword evidence="6" id="KW-0406">Ion transport</keyword>
<dbReference type="Proteomes" id="UP000652176">
    <property type="component" value="Unassembled WGS sequence"/>
</dbReference>
<sequence length="399" mass="43897">MNTTEVFLIALTIIYSLPYLIWRIGRTDYFAPLVVVQIITGILLGPGILGALFPDYYAFVFNKAVIQSLNGIAWWSVMLFVWVAGIELDLRQAWEHRVESSITAGLALGVPLALGCIASLGMLLFDGWMGSKAMPWQFVLGIGMSCAVTALPILILVMEKLEILRQPIGQRILRYASMDDIAIWAVLALILLDWDRVGKQGTFLLGFAISAYGIRKLMACLPERDRWYVGIIALAATGFAADWAGLHFMVGAFLAGAILDGCWFNQAQMDLLRHHLLLTVMPVYFISAGLKTNWAMGGTAVLVVAGVLLFVSVFGKLLGTHLAGKILKWKRGEASLMGWLLQTKALIMIIFANVLLDKEIISSETFTALLLMAVLSTMLTVPVVSPKLARMKSIIFRSQ</sequence>
<feature type="transmembrane region" description="Helical" evidence="8">
    <location>
        <begin position="368"/>
        <end position="389"/>
    </location>
</feature>
<feature type="transmembrane region" description="Helical" evidence="8">
    <location>
        <begin position="172"/>
        <end position="191"/>
    </location>
</feature>
<dbReference type="InterPro" id="IPR050794">
    <property type="entry name" value="CPA2_transporter"/>
</dbReference>
<feature type="domain" description="Cation/H+ exchanger transmembrane" evidence="9">
    <location>
        <begin position="25"/>
        <end position="386"/>
    </location>
</feature>
<evidence type="ECO:0000256" key="1">
    <source>
        <dbReference type="ARBA" id="ARBA00004141"/>
    </source>
</evidence>
<reference evidence="10 11" key="1">
    <citation type="submission" date="2020-09" db="EMBL/GenBank/DDBJ databases">
        <title>Methylomonas albis sp. nov. and Methylomonas fluvii sp. nov.: Two cold-adapted methanotrophs from the River Elbe and an amended description of Methylovulum psychrotolerans strain Eb1.</title>
        <authorList>
            <person name="Bussmann I.K."/>
            <person name="Klings K.-W."/>
            <person name="Warnstedt J."/>
            <person name="Hoppert M."/>
            <person name="Saborowski A."/>
            <person name="Horn F."/>
            <person name="Liebner S."/>
        </authorList>
    </citation>
    <scope>NUCLEOTIDE SEQUENCE [LARGE SCALE GENOMIC DNA]</scope>
    <source>
        <strain evidence="10 11">EbA</strain>
    </source>
</reference>
<dbReference type="Gene3D" id="1.20.1530.20">
    <property type="match status" value="1"/>
</dbReference>
<evidence type="ECO:0000256" key="7">
    <source>
        <dbReference type="ARBA" id="ARBA00023136"/>
    </source>
</evidence>
<feature type="transmembrane region" description="Helical" evidence="8">
    <location>
        <begin position="136"/>
        <end position="157"/>
    </location>
</feature>
<dbReference type="InterPro" id="IPR006153">
    <property type="entry name" value="Cation/H_exchanger_TM"/>
</dbReference>
<dbReference type="InterPro" id="IPR038770">
    <property type="entry name" value="Na+/solute_symporter_sf"/>
</dbReference>
<comment type="subcellular location">
    <subcellularLocation>
        <location evidence="1">Membrane</location>
        <topology evidence="1">Multi-pass membrane protein</topology>
    </subcellularLocation>
</comment>
<keyword evidence="3" id="KW-0050">Antiport</keyword>
<evidence type="ECO:0000256" key="6">
    <source>
        <dbReference type="ARBA" id="ARBA00023065"/>
    </source>
</evidence>
<evidence type="ECO:0000313" key="10">
    <source>
        <dbReference type="EMBL" id="MBD9356355.1"/>
    </source>
</evidence>
<keyword evidence="7 8" id="KW-0472">Membrane</keyword>
<feature type="transmembrane region" description="Helical" evidence="8">
    <location>
        <begin position="294"/>
        <end position="315"/>
    </location>
</feature>
<feature type="transmembrane region" description="Helical" evidence="8">
    <location>
        <begin position="6"/>
        <end position="22"/>
    </location>
</feature>
<evidence type="ECO:0000259" key="9">
    <source>
        <dbReference type="Pfam" id="PF00999"/>
    </source>
</evidence>
<dbReference type="Pfam" id="PF00999">
    <property type="entry name" value="Na_H_Exchanger"/>
    <property type="match status" value="1"/>
</dbReference>
<feature type="transmembrane region" description="Helical" evidence="8">
    <location>
        <begin position="197"/>
        <end position="214"/>
    </location>
</feature>